<evidence type="ECO:0000313" key="1">
    <source>
        <dbReference type="EMBL" id="KAI4321005.1"/>
    </source>
</evidence>
<evidence type="ECO:0000313" key="2">
    <source>
        <dbReference type="Proteomes" id="UP001057402"/>
    </source>
</evidence>
<accession>A0ACB9ME22</accession>
<name>A0ACB9ME22_9MYRT</name>
<keyword evidence="2" id="KW-1185">Reference proteome</keyword>
<dbReference type="EMBL" id="CM042889">
    <property type="protein sequence ID" value="KAI4321005.1"/>
    <property type="molecule type" value="Genomic_DNA"/>
</dbReference>
<comment type="caution">
    <text evidence="1">The sequence shown here is derived from an EMBL/GenBank/DDBJ whole genome shotgun (WGS) entry which is preliminary data.</text>
</comment>
<protein>
    <submittedName>
        <fullName evidence="1">Uncharacterized protein</fullName>
    </submittedName>
</protein>
<sequence>MLNLRIIVNLALATVVISLAVSSRCRAQQSYSGNAVMDCDGRDVHGPSPIFLYTCNGRRQSCHSFLTFKPEPPYNSVPTIAALLSSDEDGLARANDVTKLAVFPANQEVIVPVNCSCSGWYYEAMTSYPMVYTDYTDDRSSYFWLANDTFQGLSTCDSLVRFNGDGRMNSSRGGTLRVPLRCACPTRNQTRGRRKIAERFGVSVDVILKANGFSEWNPTIYPFTTILIPLAAAPSISKTVIQEHQPPPFHPPSTKQKSDKKLVWAVGISAIFAVILFTGMFLACFVRRGKVTGTVLPVRCEKKRKKLFSPADLRVEIASLDEVLKRFNYEDVRKATRNFSSRKIIHGSVYRGLFGQELLAVKKLVRDASKEVRILKKLNHINLISLKGFCQFKDCSFLVFEYMSNGSLKQWLSNNKSKRIASWSQRIQIALDVANGLHYLHSYTKPGYIHGDVNSDNILLNRDLRAKITNFSLARAIDKQSSTSSTSTPKFDVYTFGVVMLEALVGEGVRVPTRRRGGDPLGRIPRGDEGGRRRNGCRTTHRSEAGGLKDGVGGAGGEAEHGVLGGGAAKHGRDSRIPDEDPGGSASTSTTSIPGASTKSLFHVINPGIKTSK</sequence>
<dbReference type="Proteomes" id="UP001057402">
    <property type="component" value="Chromosome 10"/>
</dbReference>
<organism evidence="1 2">
    <name type="scientific">Melastoma candidum</name>
    <dbReference type="NCBI Taxonomy" id="119954"/>
    <lineage>
        <taxon>Eukaryota</taxon>
        <taxon>Viridiplantae</taxon>
        <taxon>Streptophyta</taxon>
        <taxon>Embryophyta</taxon>
        <taxon>Tracheophyta</taxon>
        <taxon>Spermatophyta</taxon>
        <taxon>Magnoliopsida</taxon>
        <taxon>eudicotyledons</taxon>
        <taxon>Gunneridae</taxon>
        <taxon>Pentapetalae</taxon>
        <taxon>rosids</taxon>
        <taxon>malvids</taxon>
        <taxon>Myrtales</taxon>
        <taxon>Melastomataceae</taxon>
        <taxon>Melastomatoideae</taxon>
        <taxon>Melastomateae</taxon>
        <taxon>Melastoma</taxon>
    </lineage>
</organism>
<reference evidence="2" key="1">
    <citation type="journal article" date="2023" name="Front. Plant Sci.">
        <title>Chromosomal-level genome assembly of Melastoma candidum provides insights into trichome evolution.</title>
        <authorList>
            <person name="Zhong Y."/>
            <person name="Wu W."/>
            <person name="Sun C."/>
            <person name="Zou P."/>
            <person name="Liu Y."/>
            <person name="Dai S."/>
            <person name="Zhou R."/>
        </authorList>
    </citation>
    <scope>NUCLEOTIDE SEQUENCE [LARGE SCALE GENOMIC DNA]</scope>
</reference>
<gene>
    <name evidence="1" type="ORF">MLD38_034429</name>
</gene>
<proteinExistence type="predicted"/>